<evidence type="ECO:0000313" key="4">
    <source>
        <dbReference type="Proteomes" id="UP000076154"/>
    </source>
</evidence>
<dbReference type="PANTHER" id="PTHR13812:SF19">
    <property type="entry name" value="KETIMINE REDUCTASE MU-CRYSTALLIN"/>
    <property type="match status" value="1"/>
</dbReference>
<dbReference type="InterPro" id="IPR003462">
    <property type="entry name" value="ODC_Mu_crystall"/>
</dbReference>
<evidence type="ECO:0000256" key="2">
    <source>
        <dbReference type="SAM" id="MobiDB-lite"/>
    </source>
</evidence>
<dbReference type="AlphaFoldDB" id="A0A369JRJ4"/>
<dbReference type="STRING" id="39966.A0A369JRJ4"/>
<reference evidence="3" key="1">
    <citation type="submission" date="2018-04" db="EMBL/GenBank/DDBJ databases">
        <title>Whole genome sequencing of Hypsizygus marmoreus.</title>
        <authorList>
            <person name="Choi I.-G."/>
            <person name="Min B."/>
            <person name="Kim J.-G."/>
            <person name="Kim S."/>
            <person name="Oh Y.-L."/>
            <person name="Kong W.-S."/>
            <person name="Park H."/>
            <person name="Jeong J."/>
            <person name="Song E.-S."/>
        </authorList>
    </citation>
    <scope>NUCLEOTIDE SEQUENCE [LARGE SCALE GENOMIC DNA]</scope>
    <source>
        <strain evidence="3">51987-8</strain>
    </source>
</reference>
<comment type="similarity">
    <text evidence="1">Belongs to the ornithine cyclodeaminase/mu-crystallin family.</text>
</comment>
<dbReference type="OrthoDB" id="41492at2759"/>
<dbReference type="FunCoup" id="A0A369JRJ4">
    <property type="interactions" value="314"/>
</dbReference>
<name>A0A369JRJ4_HYPMA</name>
<protein>
    <submittedName>
        <fullName evidence="3">Ketimine reductase mu-crystallin</fullName>
    </submittedName>
</protein>
<dbReference type="Gene3D" id="3.30.1780.10">
    <property type="entry name" value="ornithine cyclodeaminase, domain 1"/>
    <property type="match status" value="1"/>
</dbReference>
<dbReference type="InterPro" id="IPR023401">
    <property type="entry name" value="ODC_N"/>
</dbReference>
<feature type="compositionally biased region" description="Pro residues" evidence="2">
    <location>
        <begin position="309"/>
        <end position="321"/>
    </location>
</feature>
<keyword evidence="4" id="KW-1185">Reference proteome</keyword>
<evidence type="ECO:0000313" key="3">
    <source>
        <dbReference type="EMBL" id="RDB21964.1"/>
    </source>
</evidence>
<feature type="compositionally biased region" description="Low complexity" evidence="2">
    <location>
        <begin position="37"/>
        <end position="55"/>
    </location>
</feature>
<dbReference type="GO" id="GO:0005737">
    <property type="term" value="C:cytoplasm"/>
    <property type="evidence" value="ECO:0007669"/>
    <property type="project" value="TreeGrafter"/>
</dbReference>
<feature type="compositionally biased region" description="Gly residues" evidence="2">
    <location>
        <begin position="389"/>
        <end position="405"/>
    </location>
</feature>
<sequence length="451" mass="47799">MSLLVLTASDVDVITPHFTPTELMSLMARVFHLISSESQSTQSPTTTTYTPHRTSIPMPQHTALFMPARIAHPSLPGTTIKVVCVPRTPGDTRGLPASTLVMDEATGAVQAVVNARKLTALRNAAGSLLSTTLAGIHSPTSIVAFGAGQQILSHLSLHLRFFPSSLKSCTIINRTLNSRIDALRTALTHQFPHVLFQFLASSTSTTEETHGEKNEKKKNQNNPIRSALRSTSLIICATSSTTPLFPSHWVRTGTHVILVGSYTPAMREVDCALVRRAIGAKPSGSSPQQSKSSSPQQSKSCSTNEPNQPNQPKPTPGPRPRPLLIVDSRTACAIEAGELIDAGVSGDEVVEIGELVRLRLKLRDGVTGEFDFDFDFDFDFGVGEVGEVGGNGGSEVGGSEVGGSEDGSEDGEGPITIFKSVGVGLQDVAIACAVVRKAREMGVGVVVPGYD</sequence>
<dbReference type="EMBL" id="LUEZ02000053">
    <property type="protein sequence ID" value="RDB21964.1"/>
    <property type="molecule type" value="Genomic_DNA"/>
</dbReference>
<feature type="region of interest" description="Disordered" evidence="2">
    <location>
        <begin position="389"/>
        <end position="413"/>
    </location>
</feature>
<dbReference type="SUPFAM" id="SSF51735">
    <property type="entry name" value="NAD(P)-binding Rossmann-fold domains"/>
    <property type="match status" value="1"/>
</dbReference>
<gene>
    <name evidence="3" type="primary">Crym</name>
    <name evidence="3" type="ORF">Hypma_010976</name>
</gene>
<dbReference type="Gene3D" id="3.40.50.720">
    <property type="entry name" value="NAD(P)-binding Rossmann-like Domain"/>
    <property type="match status" value="1"/>
</dbReference>
<dbReference type="PANTHER" id="PTHR13812">
    <property type="entry name" value="KETIMINE REDUCTASE MU-CRYSTALLIN"/>
    <property type="match status" value="1"/>
</dbReference>
<feature type="region of interest" description="Disordered" evidence="2">
    <location>
        <begin position="280"/>
        <end position="323"/>
    </location>
</feature>
<evidence type="ECO:0000256" key="1">
    <source>
        <dbReference type="ARBA" id="ARBA00008903"/>
    </source>
</evidence>
<organism evidence="3 4">
    <name type="scientific">Hypsizygus marmoreus</name>
    <name type="common">White beech mushroom</name>
    <name type="synonym">Agaricus marmoreus</name>
    <dbReference type="NCBI Taxonomy" id="39966"/>
    <lineage>
        <taxon>Eukaryota</taxon>
        <taxon>Fungi</taxon>
        <taxon>Dikarya</taxon>
        <taxon>Basidiomycota</taxon>
        <taxon>Agaricomycotina</taxon>
        <taxon>Agaricomycetes</taxon>
        <taxon>Agaricomycetidae</taxon>
        <taxon>Agaricales</taxon>
        <taxon>Tricholomatineae</taxon>
        <taxon>Lyophyllaceae</taxon>
        <taxon>Hypsizygus</taxon>
    </lineage>
</organism>
<comment type="caution">
    <text evidence="3">The sequence shown here is derived from an EMBL/GenBank/DDBJ whole genome shotgun (WGS) entry which is preliminary data.</text>
</comment>
<feature type="compositionally biased region" description="Low complexity" evidence="2">
    <location>
        <begin position="281"/>
        <end position="308"/>
    </location>
</feature>
<dbReference type="InterPro" id="IPR036291">
    <property type="entry name" value="NAD(P)-bd_dom_sf"/>
</dbReference>
<proteinExistence type="inferred from homology"/>
<dbReference type="Proteomes" id="UP000076154">
    <property type="component" value="Unassembled WGS sequence"/>
</dbReference>
<feature type="region of interest" description="Disordered" evidence="2">
    <location>
        <begin position="37"/>
        <end position="56"/>
    </location>
</feature>
<accession>A0A369JRJ4</accession>
<dbReference type="InParanoid" id="A0A369JRJ4"/>